<evidence type="ECO:0000313" key="3">
    <source>
        <dbReference type="Proteomes" id="UP000657075"/>
    </source>
</evidence>
<keyword evidence="4" id="KW-1185">Reference proteome</keyword>
<dbReference type="AlphaFoldDB" id="A0A830EBU4"/>
<dbReference type="EMBL" id="AP026830">
    <property type="protein sequence ID" value="BDR91940.1"/>
    <property type="molecule type" value="Genomic_DNA"/>
</dbReference>
<reference evidence="1" key="4">
    <citation type="journal article" date="2023" name="Microbiol. Resour. Announc.">
        <title>Complete Genome Sequence of Vulcanisaeta souniana Strain IC-059, a Hyperthermophilic Archaeon Isolated from Hot Spring Water in Japan.</title>
        <authorList>
            <person name="Kato S."/>
            <person name="Itoh T."/>
            <person name="Wu L."/>
            <person name="Ma J."/>
            <person name="Ohkuma M."/>
        </authorList>
    </citation>
    <scope>NUCLEOTIDE SEQUENCE</scope>
    <source>
        <strain evidence="1">JCM 11219</strain>
    </source>
</reference>
<dbReference type="EMBL" id="BMNM01000001">
    <property type="protein sequence ID" value="GGI69189.1"/>
    <property type="molecule type" value="Genomic_DNA"/>
</dbReference>
<gene>
    <name evidence="2" type="ORF">GCM10007112_02710</name>
    <name evidence="1" type="ORF">Vsou_10330</name>
</gene>
<evidence type="ECO:0000313" key="2">
    <source>
        <dbReference type="EMBL" id="GGI69189.1"/>
    </source>
</evidence>
<dbReference type="Proteomes" id="UP001060771">
    <property type="component" value="Chromosome"/>
</dbReference>
<dbReference type="RefSeq" id="WP_188602367.1">
    <property type="nucleotide sequence ID" value="NZ_AP026830.1"/>
</dbReference>
<reference evidence="2" key="2">
    <citation type="submission" date="2020-09" db="EMBL/GenBank/DDBJ databases">
        <authorList>
            <person name="Sun Q."/>
            <person name="Ohkuma M."/>
        </authorList>
    </citation>
    <scope>NUCLEOTIDE SEQUENCE</scope>
    <source>
        <strain evidence="2">JCM 11219</strain>
    </source>
</reference>
<evidence type="ECO:0000313" key="4">
    <source>
        <dbReference type="Proteomes" id="UP001060771"/>
    </source>
</evidence>
<sequence>MDLIIYVPRIEASMPMLRNVLMMVVKRYKSLSLPLPREFCRLAVINPNDTIKLLREFGGSFTRLLGWVPKFLREIMVTEPSAVLNCYGSIDRFRRSVDMGVSIAKLIIRYRLSGKVDYGDWLRLFEDMASTDLLVQPDQPAVVVDDYVQFLENTAKSSNVVLLGPLVPTPIDLMVLISSGRLSNNYLASVVNYIINYIGDYVVTSRDLTEALLRLISDQEYINFVRSTGLPIIMN</sequence>
<organism evidence="2 3">
    <name type="scientific">Vulcanisaeta souniana JCM 11219</name>
    <dbReference type="NCBI Taxonomy" id="1293586"/>
    <lineage>
        <taxon>Archaea</taxon>
        <taxon>Thermoproteota</taxon>
        <taxon>Thermoprotei</taxon>
        <taxon>Thermoproteales</taxon>
        <taxon>Thermoproteaceae</taxon>
        <taxon>Vulcanisaeta</taxon>
    </lineage>
</organism>
<reference evidence="2" key="1">
    <citation type="journal article" date="2014" name="Int. J. Syst. Evol. Microbiol.">
        <title>Complete genome sequence of Corynebacterium casei LMG S-19264T (=DSM 44701T), isolated from a smear-ripened cheese.</title>
        <authorList>
            <consortium name="US DOE Joint Genome Institute (JGI-PGF)"/>
            <person name="Walter F."/>
            <person name="Albersmeier A."/>
            <person name="Kalinowski J."/>
            <person name="Ruckert C."/>
        </authorList>
    </citation>
    <scope>NUCLEOTIDE SEQUENCE</scope>
    <source>
        <strain evidence="2">JCM 11219</strain>
    </source>
</reference>
<dbReference type="Proteomes" id="UP000657075">
    <property type="component" value="Unassembled WGS sequence"/>
</dbReference>
<dbReference type="GeneID" id="76206580"/>
<protein>
    <submittedName>
        <fullName evidence="2">Uncharacterized protein</fullName>
    </submittedName>
</protein>
<reference evidence="4" key="3">
    <citation type="submission" date="2022-09" db="EMBL/GenBank/DDBJ databases">
        <title>Complete genome sequence of Vulcanisaeta souniana.</title>
        <authorList>
            <person name="Kato S."/>
            <person name="Itoh T."/>
            <person name="Ohkuma M."/>
        </authorList>
    </citation>
    <scope>NUCLEOTIDE SEQUENCE [LARGE SCALE GENOMIC DNA]</scope>
    <source>
        <strain evidence="4">JCM 11219</strain>
    </source>
</reference>
<dbReference type="OrthoDB" id="28468at2157"/>
<proteinExistence type="predicted"/>
<evidence type="ECO:0000313" key="1">
    <source>
        <dbReference type="EMBL" id="BDR91940.1"/>
    </source>
</evidence>
<name>A0A830EBU4_9CREN</name>
<accession>A0A830EBU4</accession>